<dbReference type="EMBL" id="CCYA01000243">
    <property type="protein sequence ID" value="CEH14611.1"/>
    <property type="molecule type" value="Genomic_DNA"/>
</dbReference>
<organism evidence="2 3">
    <name type="scientific">Ceraceosorus bombacis</name>
    <dbReference type="NCBI Taxonomy" id="401625"/>
    <lineage>
        <taxon>Eukaryota</taxon>
        <taxon>Fungi</taxon>
        <taxon>Dikarya</taxon>
        <taxon>Basidiomycota</taxon>
        <taxon>Ustilaginomycotina</taxon>
        <taxon>Exobasidiomycetes</taxon>
        <taxon>Ceraceosorales</taxon>
        <taxon>Ceraceosoraceae</taxon>
        <taxon>Ceraceosorus</taxon>
    </lineage>
</organism>
<sequence length="329" mass="36527">MSEEADWQDPLPHAHGPTILVRLSGGKWSRELSAPVGVVLIHGRNETPKPMMDMFCTLLKEGLREEKVEEVAVLPKEDEEQAVVGKEKREEKALWIEAVGAARDWWYPDAHSVTDEKMIAKNAPFIFSALQRIVDAMKDLNKRGVPNDRIVLVGFSQGANLLNTYTLVLLREHVTSSLATELLPVPRHIFPLAGSRFKVVSPFPFRPDHSRFSAPVQVKANHQTSRLKHSIANANANANADAAARRKQINLESSLMCGTKDVRFSVQMMKDVLSDLRQAAASHESSEGPLRATFSLEFDQDQPHIITDKMKGAVLEGVRNIGSSDQQTG</sequence>
<name>A0A0P1BFC1_9BASI</name>
<dbReference type="InterPro" id="IPR003140">
    <property type="entry name" value="PLipase/COase/thioEstase"/>
</dbReference>
<evidence type="ECO:0000259" key="1">
    <source>
        <dbReference type="Pfam" id="PF02230"/>
    </source>
</evidence>
<reference evidence="2 3" key="1">
    <citation type="submission" date="2014-09" db="EMBL/GenBank/DDBJ databases">
        <authorList>
            <person name="Magalhaes I.L.F."/>
            <person name="Oliveira U."/>
            <person name="Santos F.R."/>
            <person name="Vidigal T.H.D.A."/>
            <person name="Brescovit A.D."/>
            <person name="Santos A.J."/>
        </authorList>
    </citation>
    <scope>NUCLEOTIDE SEQUENCE [LARGE SCALE GENOMIC DNA]</scope>
</reference>
<dbReference type="InterPro" id="IPR029058">
    <property type="entry name" value="AB_hydrolase_fold"/>
</dbReference>
<dbReference type="SUPFAM" id="SSF53474">
    <property type="entry name" value="alpha/beta-Hydrolases"/>
    <property type="match status" value="1"/>
</dbReference>
<evidence type="ECO:0000313" key="3">
    <source>
        <dbReference type="Proteomes" id="UP000054845"/>
    </source>
</evidence>
<dbReference type="OrthoDB" id="3363569at2759"/>
<protein>
    <submittedName>
        <fullName evidence="2">Phospholipase/carboxylesterase/thioesterase</fullName>
    </submittedName>
</protein>
<proteinExistence type="predicted"/>
<dbReference type="Proteomes" id="UP000054845">
    <property type="component" value="Unassembled WGS sequence"/>
</dbReference>
<dbReference type="Pfam" id="PF02230">
    <property type="entry name" value="Abhydrolase_2"/>
    <property type="match status" value="1"/>
</dbReference>
<accession>A0A0P1BFC1</accession>
<feature type="domain" description="Phospholipase/carboxylesterase/thioesterase" evidence="1">
    <location>
        <begin position="105"/>
        <end position="172"/>
    </location>
</feature>
<dbReference type="AlphaFoldDB" id="A0A0P1BFC1"/>
<dbReference type="GO" id="GO:0016787">
    <property type="term" value="F:hydrolase activity"/>
    <property type="evidence" value="ECO:0007669"/>
    <property type="project" value="InterPro"/>
</dbReference>
<dbReference type="Gene3D" id="3.40.50.1820">
    <property type="entry name" value="alpha/beta hydrolase"/>
    <property type="match status" value="1"/>
</dbReference>
<evidence type="ECO:0000313" key="2">
    <source>
        <dbReference type="EMBL" id="CEH14611.1"/>
    </source>
</evidence>
<keyword evidence="3" id="KW-1185">Reference proteome</keyword>